<dbReference type="Proteomes" id="UP000015104">
    <property type="component" value="Unassembled WGS sequence"/>
</dbReference>
<dbReference type="EMBL" id="CAEY01000867">
    <property type="status" value="NOT_ANNOTATED_CDS"/>
    <property type="molecule type" value="Genomic_DNA"/>
</dbReference>
<keyword evidence="2" id="KW-0812">Transmembrane</keyword>
<evidence type="ECO:0000256" key="5">
    <source>
        <dbReference type="SAM" id="SignalP"/>
    </source>
</evidence>
<evidence type="ECO:0000256" key="2">
    <source>
        <dbReference type="ARBA" id="ARBA00022692"/>
    </source>
</evidence>
<organism evidence="6 7">
    <name type="scientific">Tetranychus urticae</name>
    <name type="common">Two-spotted spider mite</name>
    <dbReference type="NCBI Taxonomy" id="32264"/>
    <lineage>
        <taxon>Eukaryota</taxon>
        <taxon>Metazoa</taxon>
        <taxon>Ecdysozoa</taxon>
        <taxon>Arthropoda</taxon>
        <taxon>Chelicerata</taxon>
        <taxon>Arachnida</taxon>
        <taxon>Acari</taxon>
        <taxon>Acariformes</taxon>
        <taxon>Trombidiformes</taxon>
        <taxon>Prostigmata</taxon>
        <taxon>Eleutherengona</taxon>
        <taxon>Raphignathae</taxon>
        <taxon>Tetranychoidea</taxon>
        <taxon>Tetranychidae</taxon>
        <taxon>Tetranychus</taxon>
    </lineage>
</organism>
<evidence type="ECO:0000256" key="4">
    <source>
        <dbReference type="ARBA" id="ARBA00022989"/>
    </source>
</evidence>
<dbReference type="InterPro" id="IPR031152">
    <property type="entry name" value="PLXDC"/>
</dbReference>
<protein>
    <recommendedName>
        <fullName evidence="8">PSI domain-containing protein</fullName>
    </recommendedName>
</protein>
<sequence length="381" mass="43468">MSVIYNYVSFTSVLFLCFHLRAFSSPLQHDSKLISLNSTQPVTSELNITNYGITNSTEFNANDTSEEDDLINILDAPLPTNFSDRNRYYTYYNSKILTKPTEAMKYWVDIDKMPNVALQPMLSESHRPAESVNLTFEFPFYGHPIKNIRISTGGFLFLGNTVRSWLASSQYIAPFMANFDTRLNETSKIKYAKNSTVFVVQWENVATKELPQIFFIFQVSLFPNGDIVFVYKDLPISFNDLPSTHHPVKVGLSDAYLIDRFAFFIRQDTIFDYNRVALKKEKILNNTAIYFTALPTCITLKDFESCSVGVPGLDCRWCEGTGRCFDGLDRQRQDWLAKNCYTEAKKNNCLVSTNSSTVIRNATSTFSPYPGNLNRMVQLGI</sequence>
<keyword evidence="4" id="KW-1133">Transmembrane helix</keyword>
<dbReference type="AlphaFoldDB" id="T1L0L5"/>
<dbReference type="EnsemblMetazoa" id="tetur30g01160.1">
    <property type="protein sequence ID" value="tetur30g01160.1"/>
    <property type="gene ID" value="tetur30g01160"/>
</dbReference>
<evidence type="ECO:0000313" key="7">
    <source>
        <dbReference type="Proteomes" id="UP000015104"/>
    </source>
</evidence>
<dbReference type="OrthoDB" id="6285106at2759"/>
<dbReference type="eggNOG" id="KOG3848">
    <property type="taxonomic scope" value="Eukaryota"/>
</dbReference>
<feature type="signal peptide" evidence="5">
    <location>
        <begin position="1"/>
        <end position="24"/>
    </location>
</feature>
<evidence type="ECO:0000313" key="6">
    <source>
        <dbReference type="EnsemblMetazoa" id="tetur30g01160.1"/>
    </source>
</evidence>
<dbReference type="PANTHER" id="PTHR13055">
    <property type="entry name" value="TUMOR ENDOTHELIAL MARKER 7 RELATED"/>
    <property type="match status" value="1"/>
</dbReference>
<dbReference type="KEGG" id="tut:107369163"/>
<evidence type="ECO:0008006" key="8">
    <source>
        <dbReference type="Google" id="ProtNLM"/>
    </source>
</evidence>
<reference evidence="7" key="1">
    <citation type="submission" date="2011-08" db="EMBL/GenBank/DDBJ databases">
        <authorList>
            <person name="Rombauts S."/>
        </authorList>
    </citation>
    <scope>NUCLEOTIDE SEQUENCE</scope>
    <source>
        <strain evidence="7">London</strain>
    </source>
</reference>
<evidence type="ECO:0000256" key="1">
    <source>
        <dbReference type="ARBA" id="ARBA00004479"/>
    </source>
</evidence>
<comment type="subcellular location">
    <subcellularLocation>
        <location evidence="1">Membrane</location>
        <topology evidence="1">Single-pass type I membrane protein</topology>
    </subcellularLocation>
</comment>
<keyword evidence="4" id="KW-0472">Membrane</keyword>
<keyword evidence="7" id="KW-1185">Reference proteome</keyword>
<proteinExistence type="predicted"/>
<accession>T1L0L5</accession>
<dbReference type="PANTHER" id="PTHR13055:SF12">
    <property type="entry name" value="LD40707P"/>
    <property type="match status" value="1"/>
</dbReference>
<reference evidence="6" key="2">
    <citation type="submission" date="2015-06" db="UniProtKB">
        <authorList>
            <consortium name="EnsemblMetazoa"/>
        </authorList>
    </citation>
    <scope>IDENTIFICATION</scope>
</reference>
<feature type="chain" id="PRO_5004592091" description="PSI domain-containing protein" evidence="5">
    <location>
        <begin position="25"/>
        <end position="381"/>
    </location>
</feature>
<gene>
    <name evidence="6" type="primary">107369163</name>
</gene>
<dbReference type="GO" id="GO:0016020">
    <property type="term" value="C:membrane"/>
    <property type="evidence" value="ECO:0007669"/>
    <property type="project" value="UniProtKB-SubCell"/>
</dbReference>
<dbReference type="OMA" id="QWENVAT"/>
<evidence type="ECO:0000256" key="3">
    <source>
        <dbReference type="ARBA" id="ARBA00022729"/>
    </source>
</evidence>
<dbReference type="HOGENOM" id="CLU_029494_3_1_1"/>
<keyword evidence="3 5" id="KW-0732">Signal</keyword>
<name>T1L0L5_TETUR</name>